<sequence>MFSVVVPSELLERSHGFVENAGRPEGYEAQRTILKERDALAPTEGLDSDNTLYTTQPSIRMDATPAAFSDGWTECLLYPDVKALILTTPGFPSPLFRPSSRGYRLGPSPNKGRGLFTTRKISAGDLVLSERPLTLTPAWISTRVRYLKELTAEEKVQTQIYEWEQTFKVLFDRLHPDYRTAFMALANSHQRDGSGPIGGIIRTNALGVRCLQTGRYSAEEARTLRRGIYSAVCREISRLNHSCSPNTTAKFDVASFSYQLFAARDIPKGEELKFSYTALNALAEARQTELEPYGFRCTCSACRTPESDARRALSFVFPVETIEDCLEKLSLLEEEGLQVAEEYCETLKSLMNLYLGRGDVHNASKYARKLASRPWSPLADLARSYPLHFNRSRC</sequence>
<reference evidence="2" key="1">
    <citation type="submission" date="2023-03" db="EMBL/GenBank/DDBJ databases">
        <title>Massive genome expansion in bonnet fungi (Mycena s.s.) driven by repeated elements and novel gene families across ecological guilds.</title>
        <authorList>
            <consortium name="Lawrence Berkeley National Laboratory"/>
            <person name="Harder C.B."/>
            <person name="Miyauchi S."/>
            <person name="Viragh M."/>
            <person name="Kuo A."/>
            <person name="Thoen E."/>
            <person name="Andreopoulos B."/>
            <person name="Lu D."/>
            <person name="Skrede I."/>
            <person name="Drula E."/>
            <person name="Henrissat B."/>
            <person name="Morin E."/>
            <person name="Kohler A."/>
            <person name="Barry K."/>
            <person name="LaButti K."/>
            <person name="Morin E."/>
            <person name="Salamov A."/>
            <person name="Lipzen A."/>
            <person name="Mereny Z."/>
            <person name="Hegedus B."/>
            <person name="Baldrian P."/>
            <person name="Stursova M."/>
            <person name="Weitz H."/>
            <person name="Taylor A."/>
            <person name="Grigoriev I.V."/>
            <person name="Nagy L.G."/>
            <person name="Martin F."/>
            <person name="Kauserud H."/>
        </authorList>
    </citation>
    <scope>NUCLEOTIDE SEQUENCE</scope>
    <source>
        <strain evidence="2">CBHHK188m</strain>
    </source>
</reference>
<dbReference type="PROSITE" id="PS50280">
    <property type="entry name" value="SET"/>
    <property type="match status" value="1"/>
</dbReference>
<dbReference type="SUPFAM" id="SSF82199">
    <property type="entry name" value="SET domain"/>
    <property type="match status" value="1"/>
</dbReference>
<dbReference type="InterPro" id="IPR046341">
    <property type="entry name" value="SET_dom_sf"/>
</dbReference>
<dbReference type="InterPro" id="IPR053185">
    <property type="entry name" value="SET_domain_protein"/>
</dbReference>
<dbReference type="CDD" id="cd20071">
    <property type="entry name" value="SET_SMYD"/>
    <property type="match status" value="1"/>
</dbReference>
<feature type="domain" description="SET" evidence="1">
    <location>
        <begin position="101"/>
        <end position="277"/>
    </location>
</feature>
<evidence type="ECO:0000313" key="3">
    <source>
        <dbReference type="Proteomes" id="UP001215280"/>
    </source>
</evidence>
<dbReference type="InterPro" id="IPR001214">
    <property type="entry name" value="SET_dom"/>
</dbReference>
<name>A0AAD7JUE8_9AGAR</name>
<keyword evidence="3" id="KW-1185">Reference proteome</keyword>
<dbReference type="Proteomes" id="UP001215280">
    <property type="component" value="Unassembled WGS sequence"/>
</dbReference>
<dbReference type="PANTHER" id="PTHR47332">
    <property type="entry name" value="SET DOMAIN-CONTAINING PROTEIN 5"/>
    <property type="match status" value="1"/>
</dbReference>
<evidence type="ECO:0000259" key="1">
    <source>
        <dbReference type="PROSITE" id="PS50280"/>
    </source>
</evidence>
<dbReference type="SMART" id="SM00317">
    <property type="entry name" value="SET"/>
    <property type="match status" value="1"/>
</dbReference>
<dbReference type="EMBL" id="JARJLG010000020">
    <property type="protein sequence ID" value="KAJ7772071.1"/>
    <property type="molecule type" value="Genomic_DNA"/>
</dbReference>
<comment type="caution">
    <text evidence="2">The sequence shown here is derived from an EMBL/GenBank/DDBJ whole genome shotgun (WGS) entry which is preliminary data.</text>
</comment>
<accession>A0AAD7JUE8</accession>
<proteinExistence type="predicted"/>
<evidence type="ECO:0000313" key="2">
    <source>
        <dbReference type="EMBL" id="KAJ7772071.1"/>
    </source>
</evidence>
<dbReference type="Gene3D" id="2.170.270.10">
    <property type="entry name" value="SET domain"/>
    <property type="match status" value="1"/>
</dbReference>
<dbReference type="PANTHER" id="PTHR47332:SF4">
    <property type="entry name" value="SET DOMAIN-CONTAINING PROTEIN 5"/>
    <property type="match status" value="1"/>
</dbReference>
<gene>
    <name evidence="2" type="ORF">DFH07DRAFT_734269</name>
</gene>
<dbReference type="Pfam" id="PF00856">
    <property type="entry name" value="SET"/>
    <property type="match status" value="1"/>
</dbReference>
<dbReference type="AlphaFoldDB" id="A0AAD7JUE8"/>
<protein>
    <recommendedName>
        <fullName evidence="1">SET domain-containing protein</fullName>
    </recommendedName>
</protein>
<organism evidence="2 3">
    <name type="scientific">Mycena maculata</name>
    <dbReference type="NCBI Taxonomy" id="230809"/>
    <lineage>
        <taxon>Eukaryota</taxon>
        <taxon>Fungi</taxon>
        <taxon>Dikarya</taxon>
        <taxon>Basidiomycota</taxon>
        <taxon>Agaricomycotina</taxon>
        <taxon>Agaricomycetes</taxon>
        <taxon>Agaricomycetidae</taxon>
        <taxon>Agaricales</taxon>
        <taxon>Marasmiineae</taxon>
        <taxon>Mycenaceae</taxon>
        <taxon>Mycena</taxon>
    </lineage>
</organism>